<accession>A0A813BS98</accession>
<sequence length="251" mass="27794">MLNNFVMLDTRLFNGREGLLTGLKKHLVDVNFLRRGAGSALLYPFGNRITQLLRHRIVTARCLVQSRFIKGYGCSLARRQQKVIHDSEVGLESEVSNVKPPCAYGRFGDSDSFRLGIRCSGISSCVKRCVASGPTYVWHGWLDLGLKVTSNHQRGTQRDTGNCATQFAEKGLSFVTQDSRVDCEVVRKLVAIEELNPTLGSLKLCAKNATRLDLFMANGVSPVAWMYQGENTVRSGLCARVYGSPALDNKF</sequence>
<keyword evidence="2" id="KW-1185">Reference proteome</keyword>
<dbReference type="OrthoDB" id="10271049at2759"/>
<comment type="caution">
    <text evidence="1">The sequence shown here is derived from an EMBL/GenBank/DDBJ whole genome shotgun (WGS) entry which is preliminary data.</text>
</comment>
<dbReference type="AlphaFoldDB" id="A0A813BS98"/>
<evidence type="ECO:0000313" key="1">
    <source>
        <dbReference type="EMBL" id="CAE7911504.1"/>
    </source>
</evidence>
<protein>
    <submittedName>
        <fullName evidence="1">Uncharacterized protein</fullName>
    </submittedName>
</protein>
<reference evidence="1" key="1">
    <citation type="submission" date="2021-02" db="EMBL/GenBank/DDBJ databases">
        <authorList>
            <person name="Dougan E. K."/>
            <person name="Rhodes N."/>
            <person name="Thang M."/>
            <person name="Chan C."/>
        </authorList>
    </citation>
    <scope>NUCLEOTIDE SEQUENCE</scope>
</reference>
<organism evidence="1 2">
    <name type="scientific">Symbiodinium necroappetens</name>
    <dbReference type="NCBI Taxonomy" id="1628268"/>
    <lineage>
        <taxon>Eukaryota</taxon>
        <taxon>Sar</taxon>
        <taxon>Alveolata</taxon>
        <taxon>Dinophyceae</taxon>
        <taxon>Suessiales</taxon>
        <taxon>Symbiodiniaceae</taxon>
        <taxon>Symbiodinium</taxon>
    </lineage>
</organism>
<name>A0A813BS98_9DINO</name>
<dbReference type="Proteomes" id="UP000601435">
    <property type="component" value="Unassembled WGS sequence"/>
</dbReference>
<evidence type="ECO:0000313" key="2">
    <source>
        <dbReference type="Proteomes" id="UP000601435"/>
    </source>
</evidence>
<dbReference type="EMBL" id="CAJNJA010074144">
    <property type="protein sequence ID" value="CAE7911504.1"/>
    <property type="molecule type" value="Genomic_DNA"/>
</dbReference>
<gene>
    <name evidence="1" type="ORF">SNEC2469_LOCUS31086</name>
</gene>
<proteinExistence type="predicted"/>